<dbReference type="SMART" id="SM00271">
    <property type="entry name" value="DnaJ"/>
    <property type="match status" value="1"/>
</dbReference>
<keyword evidence="2" id="KW-1185">Reference proteome</keyword>
<evidence type="ECO:0000259" key="1">
    <source>
        <dbReference type="PROSITE" id="PS50076"/>
    </source>
</evidence>
<organism evidence="2 3">
    <name type="scientific">Herrania umbratica</name>
    <dbReference type="NCBI Taxonomy" id="108875"/>
    <lineage>
        <taxon>Eukaryota</taxon>
        <taxon>Viridiplantae</taxon>
        <taxon>Streptophyta</taxon>
        <taxon>Embryophyta</taxon>
        <taxon>Tracheophyta</taxon>
        <taxon>Spermatophyta</taxon>
        <taxon>Magnoliopsida</taxon>
        <taxon>eudicotyledons</taxon>
        <taxon>Gunneridae</taxon>
        <taxon>Pentapetalae</taxon>
        <taxon>rosids</taxon>
        <taxon>malvids</taxon>
        <taxon>Malvales</taxon>
        <taxon>Malvaceae</taxon>
        <taxon>Byttnerioideae</taxon>
        <taxon>Herrania</taxon>
    </lineage>
</organism>
<dbReference type="RefSeq" id="XP_021288856.1">
    <property type="nucleotide sequence ID" value="XM_021433181.1"/>
</dbReference>
<dbReference type="GeneID" id="110420030"/>
<dbReference type="Proteomes" id="UP000504621">
    <property type="component" value="Unplaced"/>
</dbReference>
<proteinExistence type="predicted"/>
<dbReference type="SUPFAM" id="SSF46565">
    <property type="entry name" value="Chaperone J-domain"/>
    <property type="match status" value="1"/>
</dbReference>
<dbReference type="PRINTS" id="PR00625">
    <property type="entry name" value="JDOMAIN"/>
</dbReference>
<accession>A0A6J1APV3</accession>
<dbReference type="CDD" id="cd06257">
    <property type="entry name" value="DnaJ"/>
    <property type="match status" value="1"/>
</dbReference>
<name>A0A6J1APV3_9ROSI</name>
<sequence length="132" mass="15284">MMANGSSRLGLRGTNHQQLTSARRVLRIPIICRCSPDFTTRYALLGLTPFASKSDVNRAYKRLALKYHPDVYKGEDVPCKDKAFKEIKSAYECLMQKFEADELQTEKDFDEYDDWEEWMGFEGGIPVIYNPF</sequence>
<dbReference type="Pfam" id="PF00226">
    <property type="entry name" value="DnaJ"/>
    <property type="match status" value="1"/>
</dbReference>
<protein>
    <submittedName>
        <fullName evidence="3">Chaperone protein dnaJ 8, chloroplastic isoform X1</fullName>
    </submittedName>
</protein>
<dbReference type="AlphaFoldDB" id="A0A6J1APV3"/>
<evidence type="ECO:0000313" key="2">
    <source>
        <dbReference type="Proteomes" id="UP000504621"/>
    </source>
</evidence>
<dbReference type="InterPro" id="IPR036869">
    <property type="entry name" value="J_dom_sf"/>
</dbReference>
<feature type="domain" description="J" evidence="1">
    <location>
        <begin position="40"/>
        <end position="113"/>
    </location>
</feature>
<reference evidence="3" key="1">
    <citation type="submission" date="2025-08" db="UniProtKB">
        <authorList>
            <consortium name="RefSeq"/>
        </authorList>
    </citation>
    <scope>IDENTIFICATION</scope>
    <source>
        <tissue evidence="3">Leaf</tissue>
    </source>
</reference>
<dbReference type="PANTHER" id="PTHR24074">
    <property type="entry name" value="CO-CHAPERONE PROTEIN DJLA"/>
    <property type="match status" value="1"/>
</dbReference>
<gene>
    <name evidence="3" type="primary">LOC110420030</name>
</gene>
<dbReference type="InterPro" id="IPR050817">
    <property type="entry name" value="DjlA_DnaK_co-chaperone"/>
</dbReference>
<dbReference type="OrthoDB" id="552049at2759"/>
<evidence type="ECO:0000313" key="3">
    <source>
        <dbReference type="RefSeq" id="XP_021288856.1"/>
    </source>
</evidence>
<dbReference type="InterPro" id="IPR001623">
    <property type="entry name" value="DnaJ_domain"/>
</dbReference>
<dbReference type="PROSITE" id="PS50076">
    <property type="entry name" value="DNAJ_2"/>
    <property type="match status" value="1"/>
</dbReference>
<dbReference type="Gene3D" id="1.10.287.110">
    <property type="entry name" value="DnaJ domain"/>
    <property type="match status" value="1"/>
</dbReference>